<dbReference type="GO" id="GO:0005737">
    <property type="term" value="C:cytoplasm"/>
    <property type="evidence" value="ECO:0007669"/>
    <property type="project" value="TreeGrafter"/>
</dbReference>
<keyword evidence="4" id="KW-0206">Cytoskeleton</keyword>
<dbReference type="SUPFAM" id="SSF103657">
    <property type="entry name" value="BAR/IMD domain-like"/>
    <property type="match status" value="1"/>
</dbReference>
<dbReference type="InterPro" id="IPR031160">
    <property type="entry name" value="F_BAR_dom"/>
</dbReference>
<feature type="non-terminal residue" evidence="8">
    <location>
        <position position="1"/>
    </location>
</feature>
<comment type="subcellular location">
    <subcellularLocation>
        <location evidence="1">Cytoplasm</location>
        <location evidence="1">Cytoskeleton</location>
    </subcellularLocation>
</comment>
<keyword evidence="9" id="KW-1185">Reference proteome</keyword>
<keyword evidence="2" id="KW-0963">Cytoplasm</keyword>
<dbReference type="Gene3D" id="1.20.1270.60">
    <property type="entry name" value="Arfaptin homology (AH) domain/BAR domain"/>
    <property type="match status" value="1"/>
</dbReference>
<evidence type="ECO:0000256" key="4">
    <source>
        <dbReference type="ARBA" id="ARBA00023212"/>
    </source>
</evidence>
<feature type="domain" description="F-BAR" evidence="7">
    <location>
        <begin position="1"/>
        <end position="266"/>
    </location>
</feature>
<keyword evidence="3" id="KW-0597">Phosphoprotein</keyword>
<dbReference type="Pfam" id="PF25610">
    <property type="entry name" value="HR1_TOCA"/>
    <property type="match status" value="1"/>
</dbReference>
<dbReference type="InterPro" id="IPR027267">
    <property type="entry name" value="AH/BAR_dom_sf"/>
</dbReference>
<dbReference type="CDD" id="cd07658">
    <property type="entry name" value="F-BAR_NOSTRIN"/>
    <property type="match status" value="1"/>
</dbReference>
<accession>A0AAD7ZA31</accession>
<name>A0AAD7ZA31_DIPPU</name>
<evidence type="ECO:0000313" key="8">
    <source>
        <dbReference type="EMBL" id="KAJ9576714.1"/>
    </source>
</evidence>
<evidence type="ECO:0000256" key="1">
    <source>
        <dbReference type="ARBA" id="ARBA00004245"/>
    </source>
</evidence>
<feature type="region of interest" description="Disordered" evidence="6">
    <location>
        <begin position="158"/>
        <end position="182"/>
    </location>
</feature>
<evidence type="ECO:0000259" key="7">
    <source>
        <dbReference type="PROSITE" id="PS51741"/>
    </source>
</evidence>
<dbReference type="GO" id="GO:0005886">
    <property type="term" value="C:plasma membrane"/>
    <property type="evidence" value="ECO:0007669"/>
    <property type="project" value="TreeGrafter"/>
</dbReference>
<sequence length="529" mass="59476">WGQNGFEELRRYIKQGGDFCKDLSAILQERSEAETQYAKSLSKLSGKLLKASRDSVGSVTQAWQRAGAQMEAQSEVHRAFAAALSEEVVKPLRQLMESQHRIRKSVESAVDKTGKSLSEWRSAEGKSKKQSFMCARENEKMQDAMLDVRLGRASSTTHLHLTAQHSGKDKDSSKLESKRRKAEESVKKADVEYYTFSLRAERSRLEWETAVIRGSHCFQALEEERLQHLKDLATCYLHHLQDIGPKMVQSVDRLREPVENCDVARDIQTVVSIKGTGQPIPEQLLPDFYAEHITLAMNRDRRRQALVKLLQLIRQDLDRERRGKQGVENLARALQQTPTFGAEDSQQNVTEKLHHMRSMLTYLEAMRYKVQSALAELDGRTRGGHPLAAHIQVTRDRQGLQQSVLKVPPWVREESLDRLAGDSPDWTDRGTADGNSVQPDSDFDEFSSQGSGEGLPEQCADAVPCDIPAPAPPVDVTPNIGRCKALYEYTANLYDELNLQPVCVALSAWHLDKTPKLHGTAGLPAHPKR</sequence>
<keyword evidence="5" id="KW-0175">Coiled coil</keyword>
<evidence type="ECO:0000256" key="5">
    <source>
        <dbReference type="PROSITE-ProRule" id="PRU01077"/>
    </source>
</evidence>
<dbReference type="EMBL" id="JASPKZ010009470">
    <property type="protein sequence ID" value="KAJ9576714.1"/>
    <property type="molecule type" value="Genomic_DNA"/>
</dbReference>
<organism evidence="8 9">
    <name type="scientific">Diploptera punctata</name>
    <name type="common">Pacific beetle cockroach</name>
    <dbReference type="NCBI Taxonomy" id="6984"/>
    <lineage>
        <taxon>Eukaryota</taxon>
        <taxon>Metazoa</taxon>
        <taxon>Ecdysozoa</taxon>
        <taxon>Arthropoda</taxon>
        <taxon>Hexapoda</taxon>
        <taxon>Insecta</taxon>
        <taxon>Pterygota</taxon>
        <taxon>Neoptera</taxon>
        <taxon>Polyneoptera</taxon>
        <taxon>Dictyoptera</taxon>
        <taxon>Blattodea</taxon>
        <taxon>Blaberoidea</taxon>
        <taxon>Blaberidae</taxon>
        <taxon>Diplopterinae</taxon>
        <taxon>Diploptera</taxon>
    </lineage>
</organism>
<evidence type="ECO:0000256" key="3">
    <source>
        <dbReference type="ARBA" id="ARBA00022553"/>
    </source>
</evidence>
<evidence type="ECO:0000313" key="9">
    <source>
        <dbReference type="Proteomes" id="UP001233999"/>
    </source>
</evidence>
<dbReference type="PROSITE" id="PS51741">
    <property type="entry name" value="F_BAR"/>
    <property type="match status" value="1"/>
</dbReference>
<dbReference type="Gene3D" id="6.10.140.470">
    <property type="match status" value="1"/>
</dbReference>
<dbReference type="PANTHER" id="PTHR23065:SF7">
    <property type="entry name" value="NOSTRIN, ISOFORM H"/>
    <property type="match status" value="1"/>
</dbReference>
<comment type="caution">
    <text evidence="8">The sequence shown here is derived from an EMBL/GenBank/DDBJ whole genome shotgun (WGS) entry which is preliminary data.</text>
</comment>
<dbReference type="AlphaFoldDB" id="A0AAD7ZA31"/>
<dbReference type="InterPro" id="IPR057870">
    <property type="entry name" value="HR1_TOCA"/>
</dbReference>
<feature type="region of interest" description="Disordered" evidence="6">
    <location>
        <begin position="416"/>
        <end position="459"/>
    </location>
</feature>
<dbReference type="Pfam" id="PF00611">
    <property type="entry name" value="FCH"/>
    <property type="match status" value="1"/>
</dbReference>
<dbReference type="Proteomes" id="UP001233999">
    <property type="component" value="Unassembled WGS sequence"/>
</dbReference>
<evidence type="ECO:0000256" key="2">
    <source>
        <dbReference type="ARBA" id="ARBA00022490"/>
    </source>
</evidence>
<dbReference type="PANTHER" id="PTHR23065">
    <property type="entry name" value="PROLINE-SERINE-THREONINE PHOSPHATASE INTERACTING PROTEIN 1"/>
    <property type="match status" value="1"/>
</dbReference>
<reference evidence="8" key="2">
    <citation type="submission" date="2023-05" db="EMBL/GenBank/DDBJ databases">
        <authorList>
            <person name="Fouks B."/>
        </authorList>
    </citation>
    <scope>NUCLEOTIDE SEQUENCE</scope>
    <source>
        <strain evidence="8">Stay&amp;Tobe</strain>
        <tissue evidence="8">Testes</tissue>
    </source>
</reference>
<dbReference type="SMART" id="SM00055">
    <property type="entry name" value="FCH"/>
    <property type="match status" value="1"/>
</dbReference>
<evidence type="ECO:0000256" key="6">
    <source>
        <dbReference type="SAM" id="MobiDB-lite"/>
    </source>
</evidence>
<reference evidence="8" key="1">
    <citation type="journal article" date="2023" name="IScience">
        <title>Live-bearing cockroach genome reveals convergent evolutionary mechanisms linked to viviparity in insects and beyond.</title>
        <authorList>
            <person name="Fouks B."/>
            <person name="Harrison M.C."/>
            <person name="Mikhailova A.A."/>
            <person name="Marchal E."/>
            <person name="English S."/>
            <person name="Carruthers M."/>
            <person name="Jennings E.C."/>
            <person name="Chiamaka E.L."/>
            <person name="Frigard R.A."/>
            <person name="Pippel M."/>
            <person name="Attardo G.M."/>
            <person name="Benoit J.B."/>
            <person name="Bornberg-Bauer E."/>
            <person name="Tobe S.S."/>
        </authorList>
    </citation>
    <scope>NUCLEOTIDE SEQUENCE</scope>
    <source>
        <strain evidence="8">Stay&amp;Tobe</strain>
    </source>
</reference>
<gene>
    <name evidence="8" type="ORF">L9F63_025388</name>
</gene>
<feature type="compositionally biased region" description="Basic and acidic residues" evidence="6">
    <location>
        <begin position="416"/>
        <end position="431"/>
    </location>
</feature>
<proteinExistence type="predicted"/>
<feature type="compositionally biased region" description="Basic and acidic residues" evidence="6">
    <location>
        <begin position="166"/>
        <end position="182"/>
    </location>
</feature>
<dbReference type="GO" id="GO:0043226">
    <property type="term" value="C:organelle"/>
    <property type="evidence" value="ECO:0007669"/>
    <property type="project" value="UniProtKB-ARBA"/>
</dbReference>
<protein>
    <recommendedName>
        <fullName evidence="7">F-BAR domain-containing protein</fullName>
    </recommendedName>
</protein>
<dbReference type="InterPro" id="IPR001060">
    <property type="entry name" value="FCH_dom"/>
</dbReference>